<sequence>MIGIAISAEPAIIPHPMHAKSRSHFLAAQGGQEVAGMQRLSSAPDISTKRKKPTRPSARN</sequence>
<protein>
    <submittedName>
        <fullName evidence="3">Uncharacterized protein</fullName>
    </submittedName>
</protein>
<dbReference type="Proteomes" id="UP000091897">
    <property type="component" value="Chromosome"/>
</dbReference>
<dbReference type="Proteomes" id="UP000092213">
    <property type="component" value="Chromosome"/>
</dbReference>
<dbReference type="EMBL" id="CP016171">
    <property type="protein sequence ID" value="ANN70161.1"/>
    <property type="molecule type" value="Genomic_DNA"/>
</dbReference>
<dbReference type="AlphaFoldDB" id="A0A193FSJ4"/>
<evidence type="ECO:0000256" key="1">
    <source>
        <dbReference type="SAM" id="MobiDB-lite"/>
    </source>
</evidence>
<dbReference type="EMBL" id="CP016170">
    <property type="protein sequence ID" value="ANN65126.1"/>
    <property type="molecule type" value="Genomic_DNA"/>
</dbReference>
<evidence type="ECO:0000313" key="2">
    <source>
        <dbReference type="EMBL" id="ANN65126.1"/>
    </source>
</evidence>
<feature type="region of interest" description="Disordered" evidence="1">
    <location>
        <begin position="31"/>
        <end position="60"/>
    </location>
</feature>
<gene>
    <name evidence="2" type="ORF">BAU06_01295</name>
    <name evidence="3" type="ORF">BAU08_01290</name>
</gene>
<name>A0A193FSJ4_9BORD</name>
<evidence type="ECO:0000313" key="4">
    <source>
        <dbReference type="Proteomes" id="UP000091897"/>
    </source>
</evidence>
<evidence type="ECO:0000313" key="5">
    <source>
        <dbReference type="Proteomes" id="UP000092213"/>
    </source>
</evidence>
<reference evidence="4 5" key="1">
    <citation type="submission" date="2016-06" db="EMBL/GenBank/DDBJ databases">
        <title>Complete genome sequences of Bordetella bronchialis and Bordetella flabilis.</title>
        <authorList>
            <person name="LiPuma J.J."/>
            <person name="Spilker T."/>
        </authorList>
    </citation>
    <scope>NUCLEOTIDE SEQUENCE [LARGE SCALE GENOMIC DNA]</scope>
    <source>
        <strain evidence="3 5">AU17976</strain>
        <strain evidence="2 4">AU3182</strain>
    </source>
</reference>
<organism evidence="3 5">
    <name type="scientific">Bordetella bronchialis</name>
    <dbReference type="NCBI Taxonomy" id="463025"/>
    <lineage>
        <taxon>Bacteria</taxon>
        <taxon>Pseudomonadati</taxon>
        <taxon>Pseudomonadota</taxon>
        <taxon>Betaproteobacteria</taxon>
        <taxon>Burkholderiales</taxon>
        <taxon>Alcaligenaceae</taxon>
        <taxon>Bordetella</taxon>
    </lineage>
</organism>
<keyword evidence="4" id="KW-1185">Reference proteome</keyword>
<accession>A0A193FSJ4</accession>
<proteinExistence type="predicted"/>
<evidence type="ECO:0000313" key="3">
    <source>
        <dbReference type="EMBL" id="ANN70161.1"/>
    </source>
</evidence>
<dbReference type="KEGG" id="bbro:BAU06_01295"/>